<reference evidence="1" key="1">
    <citation type="submission" date="2016-07" db="EMBL/GenBank/DDBJ databases">
        <title>Microvirga ossetica sp. nov. a new species of rhizobia isolated from root nodules of the legume species Vicia alpestris Steven originated from North Ossetia region in the Caucasus.</title>
        <authorList>
            <person name="Safronova V.I."/>
            <person name="Kuznetsova I.G."/>
            <person name="Sazanova A.L."/>
            <person name="Belimov A."/>
            <person name="Andronov E."/>
            <person name="Osledkin Y.S."/>
            <person name="Onishchuk O.P."/>
            <person name="Kurchak O.N."/>
            <person name="Shaposhnikov A.I."/>
            <person name="Willems A."/>
            <person name="Tikhonovich I.A."/>
        </authorList>
    </citation>
    <scope>NUCLEOTIDE SEQUENCE [LARGE SCALE GENOMIC DNA]</scope>
    <source>
        <strain evidence="1">V5/3M</strain>
    </source>
</reference>
<accession>A0A1B2ELJ6</accession>
<dbReference type="KEGG" id="moc:BB934_23645"/>
<sequence>MVLPLCPQADPGAALDRSDAPRAMARQFLSMEGEPPGSLAILIWGRPALSRSATASRLNSGLNSRLVFVIKHLPAPEERIRGSVKAREEPRDTTHRLQDRSGRKLTLIRIRRSARFTNRIEQDHRAIKRRIRPILGFKSIVSASMILGETKMAHMICSQQATYAGNPQQ</sequence>
<gene>
    <name evidence="1" type="ORF">BB934_23645</name>
</gene>
<organism evidence="1">
    <name type="scientific">Microvirga ossetica</name>
    <dbReference type="NCBI Taxonomy" id="1882682"/>
    <lineage>
        <taxon>Bacteria</taxon>
        <taxon>Pseudomonadati</taxon>
        <taxon>Pseudomonadota</taxon>
        <taxon>Alphaproteobacteria</taxon>
        <taxon>Hyphomicrobiales</taxon>
        <taxon>Methylobacteriaceae</taxon>
        <taxon>Microvirga</taxon>
    </lineage>
</organism>
<dbReference type="AlphaFoldDB" id="A0A1B2ELJ6"/>
<name>A0A1B2ELJ6_9HYPH</name>
<protein>
    <submittedName>
        <fullName evidence="1">Uncharacterized protein</fullName>
    </submittedName>
</protein>
<dbReference type="EMBL" id="CP016616">
    <property type="protein sequence ID" value="ANY80855.1"/>
    <property type="molecule type" value="Genomic_DNA"/>
</dbReference>
<evidence type="ECO:0000313" key="1">
    <source>
        <dbReference type="EMBL" id="ANY80855.1"/>
    </source>
</evidence>
<proteinExistence type="predicted"/>